<proteinExistence type="predicted"/>
<evidence type="ECO:0000313" key="2">
    <source>
        <dbReference type="Proteomes" id="UP001159427"/>
    </source>
</evidence>
<dbReference type="EMBL" id="CALNXI010000413">
    <property type="protein sequence ID" value="CAH3026628.1"/>
    <property type="molecule type" value="Genomic_DNA"/>
</dbReference>
<comment type="caution">
    <text evidence="1">The sequence shown here is derived from an EMBL/GenBank/DDBJ whole genome shotgun (WGS) entry which is preliminary data.</text>
</comment>
<protein>
    <submittedName>
        <fullName evidence="1">Uncharacterized protein</fullName>
    </submittedName>
</protein>
<feature type="non-terminal residue" evidence="1">
    <location>
        <position position="111"/>
    </location>
</feature>
<dbReference type="Proteomes" id="UP001159427">
    <property type="component" value="Unassembled WGS sequence"/>
</dbReference>
<evidence type="ECO:0000313" key="1">
    <source>
        <dbReference type="EMBL" id="CAH3026628.1"/>
    </source>
</evidence>
<gene>
    <name evidence="1" type="ORF">PEVE_00029537</name>
</gene>
<keyword evidence="2" id="KW-1185">Reference proteome</keyword>
<accession>A0ABN8MHD9</accession>
<organism evidence="1 2">
    <name type="scientific">Porites evermanni</name>
    <dbReference type="NCBI Taxonomy" id="104178"/>
    <lineage>
        <taxon>Eukaryota</taxon>
        <taxon>Metazoa</taxon>
        <taxon>Cnidaria</taxon>
        <taxon>Anthozoa</taxon>
        <taxon>Hexacorallia</taxon>
        <taxon>Scleractinia</taxon>
        <taxon>Fungiina</taxon>
        <taxon>Poritidae</taxon>
        <taxon>Porites</taxon>
    </lineage>
</organism>
<reference evidence="1 2" key="1">
    <citation type="submission" date="2022-05" db="EMBL/GenBank/DDBJ databases">
        <authorList>
            <consortium name="Genoscope - CEA"/>
            <person name="William W."/>
        </authorList>
    </citation>
    <scope>NUCLEOTIDE SEQUENCE [LARGE SCALE GENOMIC DNA]</scope>
</reference>
<name>A0ABN8MHD9_9CNID</name>
<sequence>MIRDRIVFGVSDTRLKERLLCESSDLTLEKAVENVCSNLRNKSPLLETSVVLSSYGEFKVKPEGKLNLSCKNQGMEQTSECSPGYDNYASHLSGKRVSSIVDEKDGFWQVP</sequence>